<feature type="region of interest" description="Disordered" evidence="1">
    <location>
        <begin position="1"/>
        <end position="23"/>
    </location>
</feature>
<organism evidence="2 3">
    <name type="scientific">Pleomassaria siparia CBS 279.74</name>
    <dbReference type="NCBI Taxonomy" id="1314801"/>
    <lineage>
        <taxon>Eukaryota</taxon>
        <taxon>Fungi</taxon>
        <taxon>Dikarya</taxon>
        <taxon>Ascomycota</taxon>
        <taxon>Pezizomycotina</taxon>
        <taxon>Dothideomycetes</taxon>
        <taxon>Pleosporomycetidae</taxon>
        <taxon>Pleosporales</taxon>
        <taxon>Pleomassariaceae</taxon>
        <taxon>Pleomassaria</taxon>
    </lineage>
</organism>
<evidence type="ECO:0000313" key="3">
    <source>
        <dbReference type="Proteomes" id="UP000799428"/>
    </source>
</evidence>
<dbReference type="EMBL" id="MU005780">
    <property type="protein sequence ID" value="KAF2704930.1"/>
    <property type="molecule type" value="Genomic_DNA"/>
</dbReference>
<reference evidence="2" key="1">
    <citation type="journal article" date="2020" name="Stud. Mycol.">
        <title>101 Dothideomycetes genomes: a test case for predicting lifestyles and emergence of pathogens.</title>
        <authorList>
            <person name="Haridas S."/>
            <person name="Albert R."/>
            <person name="Binder M."/>
            <person name="Bloem J."/>
            <person name="Labutti K."/>
            <person name="Salamov A."/>
            <person name="Andreopoulos B."/>
            <person name="Baker S."/>
            <person name="Barry K."/>
            <person name="Bills G."/>
            <person name="Bluhm B."/>
            <person name="Cannon C."/>
            <person name="Castanera R."/>
            <person name="Culley D."/>
            <person name="Daum C."/>
            <person name="Ezra D."/>
            <person name="Gonzalez J."/>
            <person name="Henrissat B."/>
            <person name="Kuo A."/>
            <person name="Liang C."/>
            <person name="Lipzen A."/>
            <person name="Lutzoni F."/>
            <person name="Magnuson J."/>
            <person name="Mondo S."/>
            <person name="Nolan M."/>
            <person name="Ohm R."/>
            <person name="Pangilinan J."/>
            <person name="Park H.-J."/>
            <person name="Ramirez L."/>
            <person name="Alfaro M."/>
            <person name="Sun H."/>
            <person name="Tritt A."/>
            <person name="Yoshinaga Y."/>
            <person name="Zwiers L.-H."/>
            <person name="Turgeon B."/>
            <person name="Goodwin S."/>
            <person name="Spatafora J."/>
            <person name="Crous P."/>
            <person name="Grigoriev I."/>
        </authorList>
    </citation>
    <scope>NUCLEOTIDE SEQUENCE</scope>
    <source>
        <strain evidence="2">CBS 279.74</strain>
    </source>
</reference>
<sequence length="170" mass="18338">MSPSSLLPESSFSVTPLADVPGKKHNFGAVIEAVDYPESKGTRTMHQANIGASRGPIHTRKQQFPIGNQPRQRADNCSLHWSDITKSFCSGRSHASTTTPPGAGEPSTEYRLDDQGNKPSHTYTNTPSLVHGALDSLISSDLGNDTTKFLGLEGATPFDNLLYLANHDFT</sequence>
<dbReference type="AlphaFoldDB" id="A0A6G1JWR5"/>
<dbReference type="Proteomes" id="UP000799428">
    <property type="component" value="Unassembled WGS sequence"/>
</dbReference>
<gene>
    <name evidence="2" type="ORF">K504DRAFT_506404</name>
</gene>
<proteinExistence type="predicted"/>
<name>A0A6G1JWR5_9PLEO</name>
<feature type="compositionally biased region" description="Low complexity" evidence="1">
    <location>
        <begin position="1"/>
        <end position="13"/>
    </location>
</feature>
<dbReference type="OrthoDB" id="93019at2759"/>
<evidence type="ECO:0000256" key="1">
    <source>
        <dbReference type="SAM" id="MobiDB-lite"/>
    </source>
</evidence>
<keyword evidence="3" id="KW-1185">Reference proteome</keyword>
<accession>A0A6G1JWR5</accession>
<evidence type="ECO:0000313" key="2">
    <source>
        <dbReference type="EMBL" id="KAF2704930.1"/>
    </source>
</evidence>
<protein>
    <submittedName>
        <fullName evidence="2">Uncharacterized protein</fullName>
    </submittedName>
</protein>
<feature type="compositionally biased region" description="Polar residues" evidence="1">
    <location>
        <begin position="89"/>
        <end position="100"/>
    </location>
</feature>
<feature type="region of interest" description="Disordered" evidence="1">
    <location>
        <begin position="89"/>
        <end position="125"/>
    </location>
</feature>